<keyword evidence="1" id="KW-0472">Membrane</keyword>
<feature type="transmembrane region" description="Helical" evidence="1">
    <location>
        <begin position="120"/>
        <end position="140"/>
    </location>
</feature>
<name>A0A1M4RZ72_9ACTO</name>
<dbReference type="EMBL" id="FQTT01000010">
    <property type="protein sequence ID" value="SHE25276.1"/>
    <property type="molecule type" value="Genomic_DNA"/>
</dbReference>
<dbReference type="GO" id="GO:0015293">
    <property type="term" value="F:symporter activity"/>
    <property type="evidence" value="ECO:0007669"/>
    <property type="project" value="InterPro"/>
</dbReference>
<feature type="transmembrane region" description="Helical" evidence="1">
    <location>
        <begin position="289"/>
        <end position="309"/>
    </location>
</feature>
<feature type="transmembrane region" description="Helical" evidence="1">
    <location>
        <begin position="97"/>
        <end position="114"/>
    </location>
</feature>
<dbReference type="AlphaFoldDB" id="A0A1M4RZ72"/>
<dbReference type="GO" id="GO:0008643">
    <property type="term" value="P:carbohydrate transport"/>
    <property type="evidence" value="ECO:0007669"/>
    <property type="project" value="InterPro"/>
</dbReference>
<dbReference type="RefSeq" id="WP_073329880.1">
    <property type="nucleotide sequence ID" value="NZ_FQTT01000010.1"/>
</dbReference>
<accession>A0A1M4RZ72</accession>
<dbReference type="PANTHER" id="PTHR11328">
    <property type="entry name" value="MAJOR FACILITATOR SUPERFAMILY DOMAIN-CONTAINING PROTEIN"/>
    <property type="match status" value="1"/>
</dbReference>
<evidence type="ECO:0000256" key="1">
    <source>
        <dbReference type="SAM" id="Phobius"/>
    </source>
</evidence>
<dbReference type="STRING" id="1892869.ACGLYG10_1492"/>
<feature type="transmembrane region" description="Helical" evidence="1">
    <location>
        <begin position="59"/>
        <end position="76"/>
    </location>
</feature>
<keyword evidence="2" id="KW-0762">Sugar transport</keyword>
<keyword evidence="2" id="KW-0813">Transport</keyword>
<feature type="transmembrane region" description="Helical" evidence="1">
    <location>
        <begin position="255"/>
        <end position="277"/>
    </location>
</feature>
<keyword evidence="1" id="KW-1133">Transmembrane helix</keyword>
<organism evidence="2 3">
    <name type="scientific">Actinomyces glycerinitolerans</name>
    <dbReference type="NCBI Taxonomy" id="1892869"/>
    <lineage>
        <taxon>Bacteria</taxon>
        <taxon>Bacillati</taxon>
        <taxon>Actinomycetota</taxon>
        <taxon>Actinomycetes</taxon>
        <taxon>Actinomycetales</taxon>
        <taxon>Actinomycetaceae</taxon>
        <taxon>Actinomyces</taxon>
    </lineage>
</organism>
<feature type="transmembrane region" description="Helical" evidence="1">
    <location>
        <begin position="430"/>
        <end position="452"/>
    </location>
</feature>
<dbReference type="OrthoDB" id="3717977at2"/>
<dbReference type="SUPFAM" id="SSF103473">
    <property type="entry name" value="MFS general substrate transporter"/>
    <property type="match status" value="1"/>
</dbReference>
<dbReference type="CDD" id="cd17332">
    <property type="entry name" value="MFS_MelB_like"/>
    <property type="match status" value="1"/>
</dbReference>
<dbReference type="Gene3D" id="1.20.1250.20">
    <property type="entry name" value="MFS general substrate transporter like domains"/>
    <property type="match status" value="2"/>
</dbReference>
<evidence type="ECO:0000313" key="3">
    <source>
        <dbReference type="Proteomes" id="UP000184291"/>
    </source>
</evidence>
<dbReference type="Proteomes" id="UP000184291">
    <property type="component" value="Unassembled WGS sequence"/>
</dbReference>
<keyword evidence="3" id="KW-1185">Reference proteome</keyword>
<feature type="transmembrane region" description="Helical" evidence="1">
    <location>
        <begin position="21"/>
        <end position="47"/>
    </location>
</feature>
<dbReference type="Pfam" id="PF13347">
    <property type="entry name" value="MFS_2"/>
    <property type="match status" value="1"/>
</dbReference>
<evidence type="ECO:0000313" key="2">
    <source>
        <dbReference type="EMBL" id="SHE25276.1"/>
    </source>
</evidence>
<feature type="transmembrane region" description="Helical" evidence="1">
    <location>
        <begin position="160"/>
        <end position="179"/>
    </location>
</feature>
<proteinExistence type="predicted"/>
<gene>
    <name evidence="2" type="ORF">ACGLYG10_1492</name>
</gene>
<dbReference type="PANTHER" id="PTHR11328:SF24">
    <property type="entry name" value="MAJOR FACILITATOR SUPERFAMILY (MFS) PROFILE DOMAIN-CONTAINING PROTEIN"/>
    <property type="match status" value="1"/>
</dbReference>
<protein>
    <submittedName>
        <fullName evidence="2">Mfs/sugar transport protein</fullName>
    </submittedName>
</protein>
<reference evidence="3" key="1">
    <citation type="submission" date="2016-09" db="EMBL/GenBank/DDBJ databases">
        <authorList>
            <person name="Strepis N."/>
        </authorList>
    </citation>
    <scope>NUCLEOTIDE SEQUENCE [LARGE SCALE GENOMIC DNA]</scope>
</reference>
<dbReference type="GO" id="GO:0005886">
    <property type="term" value="C:plasma membrane"/>
    <property type="evidence" value="ECO:0007669"/>
    <property type="project" value="TreeGrafter"/>
</dbReference>
<feature type="transmembrane region" description="Helical" evidence="1">
    <location>
        <begin position="384"/>
        <end position="410"/>
    </location>
</feature>
<feature type="transmembrane region" description="Helical" evidence="1">
    <location>
        <begin position="191"/>
        <end position="210"/>
    </location>
</feature>
<feature type="transmembrane region" description="Helical" evidence="1">
    <location>
        <begin position="316"/>
        <end position="333"/>
    </location>
</feature>
<dbReference type="InterPro" id="IPR039672">
    <property type="entry name" value="MFS_2"/>
</dbReference>
<sequence length="514" mass="56692">MNEKYRNSRIYTPRGKIGLGRAIGFGVTDLMGGGAVAIVGAWLLFFYTTYAGLSATQGASILAIAKLVDAVTSLVMGNITDQLYRTRIGQRFGRRHFFLLIGIPAIFVFAALWVDGMGYWYYLTTYLLFEIVVAMVLIPWETLPTEMTTDYVERTKLSSARLVMSGLATFLATFVPGQLFRLLGENSATPYLVNGFIFAMVFAVCIAISWGTTWEHFVDADEAALLDEGQEKFSLVAAMKDYLSTLRIKSFRKQLVIYLFSFTSMDTWSAVFVYYVVSVLGRDSSVAANISSLSFLGIFVTMFCGYLFTKITARQLWSIAFTIVLASSAGWWLLSTTSPSNTTTWLIIIGVIYQIGRPMYVFVPWNVFPFIPDVDEMVTGHKRAGVFAAVMTFVRKSTVALATMIVGVLLDASGYVEGQTAQIASAQNMIVTILSLGVAALILIAFGTALTFKLTRETHQIIVDEIDRLKSGGSPADATDETKKVVKELSGVDYDSIRVWDNYGARASANRAEE</sequence>
<keyword evidence="1" id="KW-0812">Transmembrane</keyword>
<dbReference type="InterPro" id="IPR036259">
    <property type="entry name" value="MFS_trans_sf"/>
</dbReference>
<feature type="transmembrane region" description="Helical" evidence="1">
    <location>
        <begin position="345"/>
        <end position="363"/>
    </location>
</feature>